<dbReference type="EMBL" id="JACHMH010000001">
    <property type="protein sequence ID" value="MBB4678235.1"/>
    <property type="molecule type" value="Genomic_DNA"/>
</dbReference>
<gene>
    <name evidence="6" type="primary">azoR</name>
    <name evidence="8" type="ORF">HNR67_004353</name>
</gene>
<dbReference type="HAMAP" id="MF_01216">
    <property type="entry name" value="Azoreductase_type1"/>
    <property type="match status" value="1"/>
</dbReference>
<accession>A0A7W7CBQ3</accession>
<dbReference type="PANTHER" id="PTHR43741">
    <property type="entry name" value="FMN-DEPENDENT NADH-AZOREDUCTASE 1"/>
    <property type="match status" value="1"/>
</dbReference>
<comment type="subunit">
    <text evidence="6">Homodimer.</text>
</comment>
<comment type="caution">
    <text evidence="8">The sequence shown here is derived from an EMBL/GenBank/DDBJ whole genome shotgun (WGS) entry which is preliminary data.</text>
</comment>
<organism evidence="8 9">
    <name type="scientific">Crossiella cryophila</name>
    <dbReference type="NCBI Taxonomy" id="43355"/>
    <lineage>
        <taxon>Bacteria</taxon>
        <taxon>Bacillati</taxon>
        <taxon>Actinomycetota</taxon>
        <taxon>Actinomycetes</taxon>
        <taxon>Pseudonocardiales</taxon>
        <taxon>Pseudonocardiaceae</taxon>
        <taxon>Crossiella</taxon>
    </lineage>
</organism>
<comment type="function">
    <text evidence="6">Also exhibits azoreductase activity. Catalyzes the reductive cleavage of the azo bond in aromatic azo compounds to the corresponding amines.</text>
</comment>
<feature type="domain" description="Flavodoxin-like fold" evidence="7">
    <location>
        <begin position="4"/>
        <end position="159"/>
    </location>
</feature>
<evidence type="ECO:0000256" key="1">
    <source>
        <dbReference type="ARBA" id="ARBA00022630"/>
    </source>
</evidence>
<evidence type="ECO:0000256" key="6">
    <source>
        <dbReference type="HAMAP-Rule" id="MF_01216"/>
    </source>
</evidence>
<dbReference type="GO" id="GO:0009055">
    <property type="term" value="F:electron transfer activity"/>
    <property type="evidence" value="ECO:0007669"/>
    <property type="project" value="UniProtKB-UniRule"/>
</dbReference>
<dbReference type="InterPro" id="IPR023048">
    <property type="entry name" value="NADH:quinone_OxRdtase_FMN_depd"/>
</dbReference>
<evidence type="ECO:0000256" key="2">
    <source>
        <dbReference type="ARBA" id="ARBA00022643"/>
    </source>
</evidence>
<evidence type="ECO:0000259" key="7">
    <source>
        <dbReference type="Pfam" id="PF02525"/>
    </source>
</evidence>
<dbReference type="Proteomes" id="UP000533598">
    <property type="component" value="Unassembled WGS sequence"/>
</dbReference>
<dbReference type="EC" id="1.7.1.17" evidence="6"/>
<reference evidence="8 9" key="1">
    <citation type="submission" date="2020-08" db="EMBL/GenBank/DDBJ databases">
        <title>Sequencing the genomes of 1000 actinobacteria strains.</title>
        <authorList>
            <person name="Klenk H.-P."/>
        </authorList>
    </citation>
    <scope>NUCLEOTIDE SEQUENCE [LARGE SCALE GENOMIC DNA]</scope>
    <source>
        <strain evidence="8 9">DSM 44230</strain>
    </source>
</reference>
<dbReference type="InterPro" id="IPR029039">
    <property type="entry name" value="Flavoprotein-like_sf"/>
</dbReference>
<comment type="function">
    <text evidence="6">Quinone reductase that provides resistance to thiol-specific stress caused by electrophilic quinones.</text>
</comment>
<dbReference type="Gene3D" id="3.40.50.360">
    <property type="match status" value="1"/>
</dbReference>
<dbReference type="GO" id="GO:0016652">
    <property type="term" value="F:oxidoreductase activity, acting on NAD(P)H as acceptor"/>
    <property type="evidence" value="ECO:0007669"/>
    <property type="project" value="UniProtKB-UniRule"/>
</dbReference>
<feature type="binding site" evidence="6">
    <location>
        <begin position="16"/>
        <end position="18"/>
    </location>
    <ligand>
        <name>FMN</name>
        <dbReference type="ChEBI" id="CHEBI:58210"/>
    </ligand>
</feature>
<dbReference type="GO" id="GO:0016655">
    <property type="term" value="F:oxidoreductase activity, acting on NAD(P)H, quinone or similar compound as acceptor"/>
    <property type="evidence" value="ECO:0007669"/>
    <property type="project" value="InterPro"/>
</dbReference>
<comment type="catalytic activity">
    <reaction evidence="6">
        <text>2 a quinone + NADH + H(+) = 2 a 1,4-benzosemiquinone + NAD(+)</text>
        <dbReference type="Rhea" id="RHEA:65952"/>
        <dbReference type="ChEBI" id="CHEBI:15378"/>
        <dbReference type="ChEBI" id="CHEBI:57540"/>
        <dbReference type="ChEBI" id="CHEBI:57945"/>
        <dbReference type="ChEBI" id="CHEBI:132124"/>
        <dbReference type="ChEBI" id="CHEBI:134225"/>
    </reaction>
</comment>
<comment type="cofactor">
    <cofactor evidence="6">
        <name>FMN</name>
        <dbReference type="ChEBI" id="CHEBI:58210"/>
    </cofactor>
    <text evidence="6">Binds 1 FMN per subunit.</text>
</comment>
<evidence type="ECO:0000256" key="5">
    <source>
        <dbReference type="ARBA" id="ARBA00048542"/>
    </source>
</evidence>
<evidence type="ECO:0000256" key="3">
    <source>
        <dbReference type="ARBA" id="ARBA00023002"/>
    </source>
</evidence>
<sequence length="214" mass="23132">MSYLLHIDATSFDAESISRQVARSYLEVWPGEVVHRDLAATPVPHLTAAGITARLTDPAQHTPEQQAAAAVQDELVEEFLGATGYLFTVPLYNYGVPSSFKAWMDQIIIFGRTYNLPDGPPPAAGRATTVISSRGGAYGPGAPHEGRDHLVPHIRESLGRELGLDLEFITIEFGLAPVVPILSQFIGMHETSLANAHQQARRQAGALTEQVRAA</sequence>
<keyword evidence="1 6" id="KW-0285">Flavoprotein</keyword>
<proteinExistence type="inferred from homology"/>
<comment type="catalytic activity">
    <reaction evidence="5">
        <text>N,N-dimethyl-1,4-phenylenediamine + anthranilate + 2 NAD(+) = 2-(4-dimethylaminophenyl)diazenylbenzoate + 2 NADH + 2 H(+)</text>
        <dbReference type="Rhea" id="RHEA:55872"/>
        <dbReference type="ChEBI" id="CHEBI:15378"/>
        <dbReference type="ChEBI" id="CHEBI:15783"/>
        <dbReference type="ChEBI" id="CHEBI:16567"/>
        <dbReference type="ChEBI" id="CHEBI:57540"/>
        <dbReference type="ChEBI" id="CHEBI:57945"/>
        <dbReference type="ChEBI" id="CHEBI:71579"/>
        <dbReference type="EC" id="1.7.1.17"/>
    </reaction>
    <physiologicalReaction direction="right-to-left" evidence="5">
        <dbReference type="Rhea" id="RHEA:55874"/>
    </physiologicalReaction>
</comment>
<dbReference type="GO" id="GO:0010181">
    <property type="term" value="F:FMN binding"/>
    <property type="evidence" value="ECO:0007669"/>
    <property type="project" value="UniProtKB-UniRule"/>
</dbReference>
<dbReference type="InterPro" id="IPR050104">
    <property type="entry name" value="FMN-dep_NADH:Q_OxRdtase_AzoR1"/>
</dbReference>
<keyword evidence="3 6" id="KW-0560">Oxidoreductase</keyword>
<evidence type="ECO:0000313" key="9">
    <source>
        <dbReference type="Proteomes" id="UP000533598"/>
    </source>
</evidence>
<keyword evidence="2 6" id="KW-0288">FMN</keyword>
<evidence type="ECO:0000256" key="4">
    <source>
        <dbReference type="ARBA" id="ARBA00023027"/>
    </source>
</evidence>
<evidence type="ECO:0000313" key="8">
    <source>
        <dbReference type="EMBL" id="MBB4678235.1"/>
    </source>
</evidence>
<comment type="caution">
    <text evidence="6">Lacks conserved residue(s) required for the propagation of feature annotation.</text>
</comment>
<comment type="similarity">
    <text evidence="6">Belongs to the azoreductase type 1 family.</text>
</comment>
<protein>
    <recommendedName>
        <fullName evidence="6">FMN dependent NADH:quinone oxidoreductase</fullName>
        <ecNumber evidence="6">1.6.5.-</ecNumber>
    </recommendedName>
    <alternativeName>
        <fullName evidence="6">Azo-dye reductase</fullName>
    </alternativeName>
    <alternativeName>
        <fullName evidence="6">FMN-dependent NADH-azo compound oxidoreductase</fullName>
    </alternativeName>
    <alternativeName>
        <fullName evidence="6">FMN-dependent NADH-azoreductase</fullName>
        <ecNumber evidence="6">1.7.1.17</ecNumber>
    </alternativeName>
</protein>
<dbReference type="PANTHER" id="PTHR43741:SF4">
    <property type="entry name" value="FMN-DEPENDENT NADH:QUINONE OXIDOREDUCTASE"/>
    <property type="match status" value="1"/>
</dbReference>
<dbReference type="AlphaFoldDB" id="A0A7W7CBQ3"/>
<keyword evidence="4 6" id="KW-0520">NAD</keyword>
<dbReference type="Pfam" id="PF02525">
    <property type="entry name" value="Flavodoxin_2"/>
    <property type="match status" value="1"/>
</dbReference>
<dbReference type="RefSeq" id="WP_185004092.1">
    <property type="nucleotide sequence ID" value="NZ_BAAAUI010000004.1"/>
</dbReference>
<dbReference type="InterPro" id="IPR003680">
    <property type="entry name" value="Flavodoxin_fold"/>
</dbReference>
<name>A0A7W7CBQ3_9PSEU</name>
<keyword evidence="9" id="KW-1185">Reference proteome</keyword>
<dbReference type="EC" id="1.6.5.-" evidence="6"/>
<feature type="binding site" evidence="6">
    <location>
        <begin position="133"/>
        <end position="136"/>
    </location>
    <ligand>
        <name>FMN</name>
        <dbReference type="ChEBI" id="CHEBI:58210"/>
    </ligand>
</feature>
<dbReference type="SUPFAM" id="SSF52218">
    <property type="entry name" value="Flavoproteins"/>
    <property type="match status" value="1"/>
</dbReference>